<dbReference type="AlphaFoldDB" id="A0A3B0CFV2"/>
<dbReference type="OrthoDB" id="9809549at2"/>
<keyword evidence="2" id="KW-0378">Hydrolase</keyword>
<protein>
    <submittedName>
        <fullName evidence="2">Alpha/beta fold hydrolase</fullName>
    </submittedName>
</protein>
<sequence length="441" mass="49924">MKIEAKKPELLLILFLLIGGLLSAQNLGRRALWQAKITLSEGGPGATIQSFQKNSPLEREGFLPGDRLIRVNGISILDEEIWSDIFYGLRGDTPIQIEAVRNGSLIKKEVRFDPLEMESHKNLETFYEEVTSTYGITQRTIITKPQKKGKQPAIVLIGGLSCSSIETYPGRKGNWVQTITDLVEKSGMVVMRIEKPGVGDSDGDCGQSDFLMDLAGYRAAIRSLKSKPYVDPNKIVVYGSSMGSALAPLLANEFSLAGVISDGTFFKTWYEHMLEIERRILQFQGNTEAEIVEKMNDYFIPLYYGMLIEKKTYQEVVDAYPALAKFNYHGPAHMYGRPVRYYQQLQDFNLAGQWEKLKVPVRILRGTNDWIMSSFDNQMILEVLKRNGHSDHKLLEYPGLDHWNTIHETAKNSFEGKEGKWDEGTILAIIEWAQEMVSLQP</sequence>
<dbReference type="Pfam" id="PF12146">
    <property type="entry name" value="Hydrolase_4"/>
    <property type="match status" value="1"/>
</dbReference>
<evidence type="ECO:0000313" key="3">
    <source>
        <dbReference type="Proteomes" id="UP000276603"/>
    </source>
</evidence>
<keyword evidence="3" id="KW-1185">Reference proteome</keyword>
<dbReference type="Proteomes" id="UP000276603">
    <property type="component" value="Unassembled WGS sequence"/>
</dbReference>
<evidence type="ECO:0000259" key="1">
    <source>
        <dbReference type="Pfam" id="PF12146"/>
    </source>
</evidence>
<gene>
    <name evidence="2" type="ORF">D7Z94_04150</name>
</gene>
<dbReference type="EMBL" id="RBCJ01000001">
    <property type="protein sequence ID" value="RKN83039.1"/>
    <property type="molecule type" value="Genomic_DNA"/>
</dbReference>
<reference evidence="2 3" key="1">
    <citation type="submission" date="2018-10" db="EMBL/GenBank/DDBJ databases">
        <title>Ulvibacterium marinum gen. nov., sp. nov., a novel marine bacterium of the family Flavobacteriaceae, isolated from a culture of the green alga Ulva prolifera.</title>
        <authorList>
            <person name="Zhang Z."/>
        </authorList>
    </citation>
    <scope>NUCLEOTIDE SEQUENCE [LARGE SCALE GENOMIC DNA]</scope>
    <source>
        <strain evidence="2 3">CCMM003</strain>
    </source>
</reference>
<feature type="domain" description="Serine aminopeptidase S33" evidence="1">
    <location>
        <begin position="174"/>
        <end position="402"/>
    </location>
</feature>
<dbReference type="Gene3D" id="2.30.42.10">
    <property type="match status" value="1"/>
</dbReference>
<accession>A0A3B0CFV2</accession>
<dbReference type="RefSeq" id="WP_120710246.1">
    <property type="nucleotide sequence ID" value="NZ_RBCJ01000001.1"/>
</dbReference>
<name>A0A3B0CFV2_9FLAO</name>
<dbReference type="InterPro" id="IPR029058">
    <property type="entry name" value="AB_hydrolase_fold"/>
</dbReference>
<proteinExistence type="predicted"/>
<dbReference type="PANTHER" id="PTHR43265:SF1">
    <property type="entry name" value="ESTERASE ESTD"/>
    <property type="match status" value="1"/>
</dbReference>
<comment type="caution">
    <text evidence="2">The sequence shown here is derived from an EMBL/GenBank/DDBJ whole genome shotgun (WGS) entry which is preliminary data.</text>
</comment>
<evidence type="ECO:0000313" key="2">
    <source>
        <dbReference type="EMBL" id="RKN83039.1"/>
    </source>
</evidence>
<dbReference type="GO" id="GO:0052689">
    <property type="term" value="F:carboxylic ester hydrolase activity"/>
    <property type="evidence" value="ECO:0007669"/>
    <property type="project" value="TreeGrafter"/>
</dbReference>
<dbReference type="Gene3D" id="3.40.50.1820">
    <property type="entry name" value="alpha/beta hydrolase"/>
    <property type="match status" value="1"/>
</dbReference>
<dbReference type="InterPro" id="IPR022742">
    <property type="entry name" value="Hydrolase_4"/>
</dbReference>
<organism evidence="2 3">
    <name type="scientific">Ulvibacterium marinum</name>
    <dbReference type="NCBI Taxonomy" id="2419782"/>
    <lineage>
        <taxon>Bacteria</taxon>
        <taxon>Pseudomonadati</taxon>
        <taxon>Bacteroidota</taxon>
        <taxon>Flavobacteriia</taxon>
        <taxon>Flavobacteriales</taxon>
        <taxon>Flavobacteriaceae</taxon>
        <taxon>Ulvibacterium</taxon>
    </lineage>
</organism>
<dbReference type="InterPro" id="IPR053145">
    <property type="entry name" value="AB_hydrolase_Est10"/>
</dbReference>
<dbReference type="SUPFAM" id="SSF50156">
    <property type="entry name" value="PDZ domain-like"/>
    <property type="match status" value="1"/>
</dbReference>
<dbReference type="SUPFAM" id="SSF53474">
    <property type="entry name" value="alpha/beta-Hydrolases"/>
    <property type="match status" value="1"/>
</dbReference>
<dbReference type="PANTHER" id="PTHR43265">
    <property type="entry name" value="ESTERASE ESTD"/>
    <property type="match status" value="1"/>
</dbReference>
<dbReference type="InterPro" id="IPR036034">
    <property type="entry name" value="PDZ_sf"/>
</dbReference>